<feature type="transmembrane region" description="Helical" evidence="6">
    <location>
        <begin position="122"/>
        <end position="145"/>
    </location>
</feature>
<dbReference type="GO" id="GO:0022857">
    <property type="term" value="F:transmembrane transporter activity"/>
    <property type="evidence" value="ECO:0007669"/>
    <property type="project" value="InterPro"/>
</dbReference>
<keyword evidence="2" id="KW-0813">Transport</keyword>
<feature type="transmembrane region" description="Helical" evidence="6">
    <location>
        <begin position="440"/>
        <end position="461"/>
    </location>
</feature>
<proteinExistence type="predicted"/>
<feature type="transmembrane region" description="Helical" evidence="6">
    <location>
        <begin position="213"/>
        <end position="236"/>
    </location>
</feature>
<evidence type="ECO:0000256" key="1">
    <source>
        <dbReference type="ARBA" id="ARBA00004141"/>
    </source>
</evidence>
<evidence type="ECO:0000256" key="4">
    <source>
        <dbReference type="ARBA" id="ARBA00022989"/>
    </source>
</evidence>
<dbReference type="InterPro" id="IPR020846">
    <property type="entry name" value="MFS_dom"/>
</dbReference>
<dbReference type="Pfam" id="PF07690">
    <property type="entry name" value="MFS_1"/>
    <property type="match status" value="1"/>
</dbReference>
<evidence type="ECO:0000256" key="6">
    <source>
        <dbReference type="SAM" id="Phobius"/>
    </source>
</evidence>
<name>A0A8H7KJR7_AGABI</name>
<dbReference type="SUPFAM" id="SSF103473">
    <property type="entry name" value="MFS general substrate transporter"/>
    <property type="match status" value="1"/>
</dbReference>
<feature type="transmembrane region" description="Helical" evidence="6">
    <location>
        <begin position="374"/>
        <end position="395"/>
    </location>
</feature>
<feature type="transmembrane region" description="Helical" evidence="6">
    <location>
        <begin position="349"/>
        <end position="368"/>
    </location>
</feature>
<keyword evidence="3 6" id="KW-0812">Transmembrane</keyword>
<dbReference type="Gene3D" id="1.20.1250.20">
    <property type="entry name" value="MFS general substrate transporter like domains"/>
    <property type="match status" value="2"/>
</dbReference>
<dbReference type="InterPro" id="IPR011701">
    <property type="entry name" value="MFS"/>
</dbReference>
<sequence length="485" mass="53523">MSGATGKIVRIKSTVTSQADGVASHQGADEDGIAQTPDLAIQESRIIRRVDWRMLPVLGMLYAVALIDRTNLGIARAAGMDHDLHLDRGSRYSIVSFVYFIPYTILQFPSNVILRKVGVTNWLTFCVISWGAVQLAMGFVSSWIHLAVCRVLLGAFEAGFFPGLVFVITTWYTRHEVQKRLGAFYVISILIGGFSPIFAYVLTLLGGKQGIPAWAWIFIIEGAITILFGAISWFFIPEFPDQNKFLTKEETNVVLGRVEKDRGDSVPDTLTLKKMLLHLRDWKMWAFAIMYFCATVPAYAIGFFVTIILRSMGWSIANSLLLTAPPYIFAAATVMLFSWLSDKYKQRAIFIALQTGITLLGLFLTGFVDSPFVRYVGIFLTNGGSAGCIPGLLAYSANNTISHSKRAVSTAMVISFGGVGGIFATTVFRQSDFPRYIPGIYASIGCQLLLLACLTGTTIYFRLENLKVRQGCRIVGQGADFVYTL</sequence>
<evidence type="ECO:0000259" key="7">
    <source>
        <dbReference type="PROSITE" id="PS50850"/>
    </source>
</evidence>
<dbReference type="InterPro" id="IPR036259">
    <property type="entry name" value="MFS_trans_sf"/>
</dbReference>
<feature type="transmembrane region" description="Helical" evidence="6">
    <location>
        <begin position="315"/>
        <end position="337"/>
    </location>
</feature>
<organism evidence="8 9">
    <name type="scientific">Agaricus bisporus var. burnettii</name>
    <dbReference type="NCBI Taxonomy" id="192524"/>
    <lineage>
        <taxon>Eukaryota</taxon>
        <taxon>Fungi</taxon>
        <taxon>Dikarya</taxon>
        <taxon>Basidiomycota</taxon>
        <taxon>Agaricomycotina</taxon>
        <taxon>Agaricomycetes</taxon>
        <taxon>Agaricomycetidae</taxon>
        <taxon>Agaricales</taxon>
        <taxon>Agaricineae</taxon>
        <taxon>Agaricaceae</taxon>
        <taxon>Agaricus</taxon>
    </lineage>
</organism>
<keyword evidence="5 6" id="KW-0472">Membrane</keyword>
<feature type="transmembrane region" description="Helical" evidence="6">
    <location>
        <begin position="284"/>
        <end position="309"/>
    </location>
</feature>
<evidence type="ECO:0000256" key="5">
    <source>
        <dbReference type="ARBA" id="ARBA00023136"/>
    </source>
</evidence>
<accession>A0A8H7KJR7</accession>
<dbReference type="PANTHER" id="PTHR43791:SF3">
    <property type="entry name" value="MAJOR FACILITATOR SUPERFAMILY (MFS) PROFILE DOMAIN-CONTAINING PROTEIN"/>
    <property type="match status" value="1"/>
</dbReference>
<dbReference type="FunFam" id="1.20.1250.20:FF:000013">
    <property type="entry name" value="MFS general substrate transporter"/>
    <property type="match status" value="1"/>
</dbReference>
<dbReference type="PROSITE" id="PS50850">
    <property type="entry name" value="MFS"/>
    <property type="match status" value="1"/>
</dbReference>
<dbReference type="PANTHER" id="PTHR43791">
    <property type="entry name" value="PERMEASE-RELATED"/>
    <property type="match status" value="1"/>
</dbReference>
<feature type="transmembrane region" description="Helical" evidence="6">
    <location>
        <begin position="92"/>
        <end position="110"/>
    </location>
</feature>
<comment type="subcellular location">
    <subcellularLocation>
        <location evidence="1">Membrane</location>
        <topology evidence="1">Multi-pass membrane protein</topology>
    </subcellularLocation>
</comment>
<protein>
    <recommendedName>
        <fullName evidence="7">Major facilitator superfamily (MFS) profile domain-containing protein</fullName>
    </recommendedName>
</protein>
<keyword evidence="4 6" id="KW-1133">Transmembrane helix</keyword>
<dbReference type="EMBL" id="JABXXO010000003">
    <property type="protein sequence ID" value="KAF7782701.1"/>
    <property type="molecule type" value="Genomic_DNA"/>
</dbReference>
<dbReference type="AlphaFoldDB" id="A0A8H7KJR7"/>
<dbReference type="Proteomes" id="UP000629468">
    <property type="component" value="Unassembled WGS sequence"/>
</dbReference>
<feature type="transmembrane region" description="Helical" evidence="6">
    <location>
        <begin position="151"/>
        <end position="172"/>
    </location>
</feature>
<feature type="transmembrane region" description="Helical" evidence="6">
    <location>
        <begin position="54"/>
        <end position="72"/>
    </location>
</feature>
<gene>
    <name evidence="8" type="ORF">Agabi119p4_2077</name>
</gene>
<evidence type="ECO:0000256" key="2">
    <source>
        <dbReference type="ARBA" id="ARBA00022448"/>
    </source>
</evidence>
<feature type="domain" description="Major facilitator superfamily (MFS) profile" evidence="7">
    <location>
        <begin position="54"/>
        <end position="470"/>
    </location>
</feature>
<dbReference type="GO" id="GO:0016020">
    <property type="term" value="C:membrane"/>
    <property type="evidence" value="ECO:0007669"/>
    <property type="project" value="UniProtKB-SubCell"/>
</dbReference>
<reference evidence="8 9" key="1">
    <citation type="journal article" name="Sci. Rep.">
        <title>Telomere-to-telomere assembled and centromere annotated genomes of the two main subspecies of the button mushroom Agaricus bisporus reveal especially polymorphic chromosome ends.</title>
        <authorList>
            <person name="Sonnenberg A.S.M."/>
            <person name="Sedaghat-Telgerd N."/>
            <person name="Lavrijssen B."/>
            <person name="Ohm R.A."/>
            <person name="Hendrickx P.M."/>
            <person name="Scholtmeijer K."/>
            <person name="Baars J.J.P."/>
            <person name="van Peer A."/>
        </authorList>
    </citation>
    <scope>NUCLEOTIDE SEQUENCE [LARGE SCALE GENOMIC DNA]</scope>
    <source>
        <strain evidence="8 9">H119_p4</strain>
    </source>
</reference>
<evidence type="ECO:0000256" key="3">
    <source>
        <dbReference type="ARBA" id="ARBA00022692"/>
    </source>
</evidence>
<feature type="transmembrane region" description="Helical" evidence="6">
    <location>
        <begin position="407"/>
        <end position="428"/>
    </location>
</feature>
<feature type="transmembrane region" description="Helical" evidence="6">
    <location>
        <begin position="184"/>
        <end position="207"/>
    </location>
</feature>
<evidence type="ECO:0000313" key="9">
    <source>
        <dbReference type="Proteomes" id="UP000629468"/>
    </source>
</evidence>
<dbReference type="FunFam" id="1.20.1250.20:FF:000018">
    <property type="entry name" value="MFS transporter permease"/>
    <property type="match status" value="1"/>
</dbReference>
<comment type="caution">
    <text evidence="8">The sequence shown here is derived from an EMBL/GenBank/DDBJ whole genome shotgun (WGS) entry which is preliminary data.</text>
</comment>
<evidence type="ECO:0000313" key="8">
    <source>
        <dbReference type="EMBL" id="KAF7782701.1"/>
    </source>
</evidence>